<dbReference type="GeneID" id="39858692"/>
<feature type="transmembrane region" description="Helical" evidence="5">
    <location>
        <begin position="129"/>
        <end position="146"/>
    </location>
</feature>
<feature type="transmembrane region" description="Helical" evidence="5">
    <location>
        <begin position="220"/>
        <end position="243"/>
    </location>
</feature>
<evidence type="ECO:0000259" key="6">
    <source>
        <dbReference type="Pfam" id="PF00892"/>
    </source>
</evidence>
<reference evidence="7 10" key="2">
    <citation type="journal article" date="2019" name="Nat. Commun.">
        <title>A new type of DNA phosphorothioation-based antiviral system in archaea.</title>
        <authorList>
            <person name="Xiong L."/>
            <person name="Liu S."/>
            <person name="Chen S."/>
            <person name="Xiao Y."/>
            <person name="Zhu B."/>
            <person name="Gao Y."/>
            <person name="Zhang Y."/>
            <person name="Chen B."/>
            <person name="Luo J."/>
            <person name="Deng Z."/>
            <person name="Chen X."/>
            <person name="Wang L."/>
            <person name="Chen S."/>
        </authorList>
    </citation>
    <scope>NUCLEOTIDE SEQUENCE [LARGE SCALE GENOMIC DNA]</scope>
    <source>
        <strain evidence="7 10">CGMCC 1.10331</strain>
    </source>
</reference>
<evidence type="ECO:0000313" key="8">
    <source>
        <dbReference type="EMBL" id="SEG31822.1"/>
    </source>
</evidence>
<feature type="transmembrane region" description="Helical" evidence="5">
    <location>
        <begin position="190"/>
        <end position="208"/>
    </location>
</feature>
<dbReference type="KEGG" id="hlm:DV707_11320"/>
<feature type="transmembrane region" description="Helical" evidence="5">
    <location>
        <begin position="103"/>
        <end position="122"/>
    </location>
</feature>
<feature type="transmembrane region" description="Helical" evidence="5">
    <location>
        <begin position="158"/>
        <end position="178"/>
    </location>
</feature>
<keyword evidence="4 5" id="KW-0472">Membrane</keyword>
<evidence type="ECO:0000256" key="2">
    <source>
        <dbReference type="ARBA" id="ARBA00022692"/>
    </source>
</evidence>
<feature type="domain" description="EamA" evidence="6">
    <location>
        <begin position="159"/>
        <end position="294"/>
    </location>
</feature>
<dbReference type="RefSeq" id="WP_103991593.1">
    <property type="nucleotide sequence ID" value="NZ_CP031311.1"/>
</dbReference>
<keyword evidence="9" id="KW-1185">Reference proteome</keyword>
<evidence type="ECO:0000313" key="7">
    <source>
        <dbReference type="EMBL" id="QCC48205.1"/>
    </source>
</evidence>
<feature type="transmembrane region" description="Helical" evidence="5">
    <location>
        <begin position="278"/>
        <end position="294"/>
    </location>
</feature>
<dbReference type="Pfam" id="PF00892">
    <property type="entry name" value="EamA"/>
    <property type="match status" value="2"/>
</dbReference>
<feature type="domain" description="EamA" evidence="6">
    <location>
        <begin position="16"/>
        <end position="145"/>
    </location>
</feature>
<name>A0A1H5Z6C3_9EURY</name>
<dbReference type="Proteomes" id="UP000236740">
    <property type="component" value="Unassembled WGS sequence"/>
</dbReference>
<comment type="subcellular location">
    <subcellularLocation>
        <location evidence="1">Membrane</location>
        <topology evidence="1">Multi-pass membrane protein</topology>
    </subcellularLocation>
</comment>
<reference evidence="8 9" key="1">
    <citation type="submission" date="2016-10" db="EMBL/GenBank/DDBJ databases">
        <authorList>
            <person name="de Groot N.N."/>
        </authorList>
    </citation>
    <scope>NUCLEOTIDE SEQUENCE [LARGE SCALE GENOMIC DNA]</scope>
    <source>
        <strain evidence="8 9">CGMCC 1.10331</strain>
    </source>
</reference>
<proteinExistence type="predicted"/>
<feature type="transmembrane region" description="Helical" evidence="5">
    <location>
        <begin position="12"/>
        <end position="35"/>
    </location>
</feature>
<feature type="transmembrane region" description="Helical" evidence="5">
    <location>
        <begin position="73"/>
        <end position="91"/>
    </location>
</feature>
<feature type="transmembrane region" description="Helical" evidence="5">
    <location>
        <begin position="41"/>
        <end position="61"/>
    </location>
</feature>
<sequence>MIRRIRSQFLPPDATLFVALATVWGLSFVAIEAGLAHVPPLFFAALRYALAGVLVLAYAAVTTDRLRPRGRTEWLNVAVVGGFLVGAYHALLYLGQLSVPGPVAAVVVSLSPVLTAAFAAVLLDDSLDAVAAGGFLLGLVGVAVVADFDLGNLLTADVLGIGLLLVAAAAFALGSVLSTPLRTTLADVSMQAWAMLVGAGLLFAGSIARGEPVATVEWTTTALAALAYLTLFSGVLGFLIYFALHERVGPAESNLVSYFQPIVAALAGWALLGQTVTETTVLGFLGIFAGFVLVKHEIVRERLGIGGAHFAPRNPMLTFSCRVIERGRGLTFERDVASEDLYGSTTSGFGHDAD</sequence>
<dbReference type="PANTHER" id="PTHR32322">
    <property type="entry name" value="INNER MEMBRANE TRANSPORTER"/>
    <property type="match status" value="1"/>
</dbReference>
<dbReference type="InterPro" id="IPR000620">
    <property type="entry name" value="EamA_dom"/>
</dbReference>
<evidence type="ECO:0000256" key="1">
    <source>
        <dbReference type="ARBA" id="ARBA00004141"/>
    </source>
</evidence>
<accession>A0A1H5Z6C3</accession>
<evidence type="ECO:0000313" key="10">
    <source>
        <dbReference type="Proteomes" id="UP000296733"/>
    </source>
</evidence>
<dbReference type="OrthoDB" id="307453at2157"/>
<keyword evidence="2 5" id="KW-0812">Transmembrane</keyword>
<evidence type="ECO:0000256" key="5">
    <source>
        <dbReference type="SAM" id="Phobius"/>
    </source>
</evidence>
<dbReference type="Proteomes" id="UP000296733">
    <property type="component" value="Chromosome"/>
</dbReference>
<protein>
    <submittedName>
        <fullName evidence="7">EamA/RhaT family transporter</fullName>
    </submittedName>
    <submittedName>
        <fullName evidence="8">Permease of the drug/metabolite transporter (DMT) superfamily</fullName>
    </submittedName>
</protein>
<dbReference type="AlphaFoldDB" id="A0A1H5Z6C3"/>
<organism evidence="8 9">
    <name type="scientific">Halobellus limi</name>
    <dbReference type="NCBI Taxonomy" id="699433"/>
    <lineage>
        <taxon>Archaea</taxon>
        <taxon>Methanobacteriati</taxon>
        <taxon>Methanobacteriota</taxon>
        <taxon>Stenosarchaea group</taxon>
        <taxon>Halobacteria</taxon>
        <taxon>Halobacteriales</taxon>
        <taxon>Haloferacaceae</taxon>
        <taxon>Halobellus</taxon>
    </lineage>
</organism>
<dbReference type="InterPro" id="IPR037185">
    <property type="entry name" value="EmrE-like"/>
</dbReference>
<dbReference type="GO" id="GO:0016020">
    <property type="term" value="C:membrane"/>
    <property type="evidence" value="ECO:0007669"/>
    <property type="project" value="UniProtKB-SubCell"/>
</dbReference>
<keyword evidence="3 5" id="KW-1133">Transmembrane helix</keyword>
<dbReference type="SUPFAM" id="SSF103481">
    <property type="entry name" value="Multidrug resistance efflux transporter EmrE"/>
    <property type="match status" value="2"/>
</dbReference>
<evidence type="ECO:0000256" key="3">
    <source>
        <dbReference type="ARBA" id="ARBA00022989"/>
    </source>
</evidence>
<dbReference type="InterPro" id="IPR050638">
    <property type="entry name" value="AA-Vitamin_Transporters"/>
</dbReference>
<gene>
    <name evidence="7" type="ORF">DV707_11320</name>
    <name evidence="8" type="ORF">SAMN04488133_1869</name>
</gene>
<feature type="transmembrane region" description="Helical" evidence="5">
    <location>
        <begin position="255"/>
        <end position="272"/>
    </location>
</feature>
<dbReference type="EMBL" id="CP031311">
    <property type="protein sequence ID" value="QCC48205.1"/>
    <property type="molecule type" value="Genomic_DNA"/>
</dbReference>
<dbReference type="EMBL" id="FNVN01000002">
    <property type="protein sequence ID" value="SEG31822.1"/>
    <property type="molecule type" value="Genomic_DNA"/>
</dbReference>
<dbReference type="PANTHER" id="PTHR32322:SF2">
    <property type="entry name" value="EAMA DOMAIN-CONTAINING PROTEIN"/>
    <property type="match status" value="1"/>
</dbReference>
<evidence type="ECO:0000256" key="4">
    <source>
        <dbReference type="ARBA" id="ARBA00023136"/>
    </source>
</evidence>
<evidence type="ECO:0000313" key="9">
    <source>
        <dbReference type="Proteomes" id="UP000236740"/>
    </source>
</evidence>